<evidence type="ECO:0000313" key="2">
    <source>
        <dbReference type="Proteomes" id="UP000238479"/>
    </source>
</evidence>
<sequence length="49" mass="5974">MWTLSKLCKVFFPQVWRECGDSSKLCMEKLEGRDTFKCDRSHIEEWFKN</sequence>
<comment type="caution">
    <text evidence="1">The sequence shown here is derived from an EMBL/GenBank/DDBJ whole genome shotgun (WGS) entry which is preliminary data.</text>
</comment>
<name>A0A2P6RQX2_ROSCH</name>
<dbReference type="EMBL" id="PDCK01000040">
    <property type="protein sequence ID" value="PRQ48791.1"/>
    <property type="molecule type" value="Genomic_DNA"/>
</dbReference>
<dbReference type="AlphaFoldDB" id="A0A2P6RQX2"/>
<dbReference type="Gramene" id="PRQ48791">
    <property type="protein sequence ID" value="PRQ48791"/>
    <property type="gene ID" value="RchiOBHm_Chr2g0114701"/>
</dbReference>
<protein>
    <submittedName>
        <fullName evidence="1">Uncharacterized protein</fullName>
    </submittedName>
</protein>
<proteinExistence type="predicted"/>
<organism evidence="1 2">
    <name type="scientific">Rosa chinensis</name>
    <name type="common">China rose</name>
    <dbReference type="NCBI Taxonomy" id="74649"/>
    <lineage>
        <taxon>Eukaryota</taxon>
        <taxon>Viridiplantae</taxon>
        <taxon>Streptophyta</taxon>
        <taxon>Embryophyta</taxon>
        <taxon>Tracheophyta</taxon>
        <taxon>Spermatophyta</taxon>
        <taxon>Magnoliopsida</taxon>
        <taxon>eudicotyledons</taxon>
        <taxon>Gunneridae</taxon>
        <taxon>Pentapetalae</taxon>
        <taxon>rosids</taxon>
        <taxon>fabids</taxon>
        <taxon>Rosales</taxon>
        <taxon>Rosaceae</taxon>
        <taxon>Rosoideae</taxon>
        <taxon>Rosoideae incertae sedis</taxon>
        <taxon>Rosa</taxon>
    </lineage>
</organism>
<reference evidence="1 2" key="1">
    <citation type="journal article" date="2018" name="Nat. Genet.">
        <title>The Rosa genome provides new insights in the design of modern roses.</title>
        <authorList>
            <person name="Bendahmane M."/>
        </authorList>
    </citation>
    <scope>NUCLEOTIDE SEQUENCE [LARGE SCALE GENOMIC DNA]</scope>
    <source>
        <strain evidence="2">cv. Old Blush</strain>
    </source>
</reference>
<accession>A0A2P6RQX2</accession>
<dbReference type="Proteomes" id="UP000238479">
    <property type="component" value="Chromosome 2"/>
</dbReference>
<gene>
    <name evidence="1" type="ORF">RchiOBHm_Chr2g0114701</name>
</gene>
<keyword evidence="2" id="KW-1185">Reference proteome</keyword>
<evidence type="ECO:0000313" key="1">
    <source>
        <dbReference type="EMBL" id="PRQ48791.1"/>
    </source>
</evidence>